<keyword evidence="1" id="KW-0732">Signal</keyword>
<protein>
    <submittedName>
        <fullName evidence="2">Sugar ABC transporter ATPase</fullName>
    </submittedName>
</protein>
<feature type="chain" id="PRO_5030748287" evidence="1">
    <location>
        <begin position="19"/>
        <end position="118"/>
    </location>
</feature>
<proteinExistence type="predicted"/>
<reference evidence="2 3" key="1">
    <citation type="submission" date="2019-12" db="EMBL/GenBank/DDBJ databases">
        <title>Paraburkholderia acidiphila 7Q-K02 sp. nov and Paraburkholderia acidisoli DHF22 sp. nov., two strains isolated from forest soil.</title>
        <authorList>
            <person name="Gao Z."/>
            <person name="Qiu L."/>
        </authorList>
    </citation>
    <scope>NUCLEOTIDE SEQUENCE [LARGE SCALE GENOMIC DNA]</scope>
    <source>
        <strain evidence="2 3">7Q-K02</strain>
    </source>
</reference>
<dbReference type="OrthoDB" id="9113050at2"/>
<dbReference type="RefSeq" id="WP_158759646.1">
    <property type="nucleotide sequence ID" value="NZ_CP046910.1"/>
</dbReference>
<accession>A0A7Z2J9G4</accession>
<gene>
    <name evidence="2" type="ORF">FAZ97_17145</name>
</gene>
<name>A0A7Z2J9G4_9BURK</name>
<evidence type="ECO:0000313" key="2">
    <source>
        <dbReference type="EMBL" id="QGZ56692.1"/>
    </source>
</evidence>
<evidence type="ECO:0000256" key="1">
    <source>
        <dbReference type="SAM" id="SignalP"/>
    </source>
</evidence>
<dbReference type="KEGG" id="pacp:FAZ97_17145"/>
<dbReference type="AlphaFoldDB" id="A0A7Z2J9G4"/>
<sequence length="118" mass="12189">MKTLTLRLLAATPLALIAACGSTPPSGTASSGETMIYASSARSASSIASCLEDRLPHVHTSRDGGTTELSVGSRPDASYFVTLTPNGHGSVIRVTHGASASNDPPEEELRFDVARCTT</sequence>
<feature type="signal peptide" evidence="1">
    <location>
        <begin position="1"/>
        <end position="18"/>
    </location>
</feature>
<keyword evidence="3" id="KW-1185">Reference proteome</keyword>
<dbReference type="EMBL" id="CP046910">
    <property type="protein sequence ID" value="QGZ56692.1"/>
    <property type="molecule type" value="Genomic_DNA"/>
</dbReference>
<evidence type="ECO:0000313" key="3">
    <source>
        <dbReference type="Proteomes" id="UP000434209"/>
    </source>
</evidence>
<organism evidence="2 3">
    <name type="scientific">Paraburkholderia acidiphila</name>
    <dbReference type="NCBI Taxonomy" id="2571747"/>
    <lineage>
        <taxon>Bacteria</taxon>
        <taxon>Pseudomonadati</taxon>
        <taxon>Pseudomonadota</taxon>
        <taxon>Betaproteobacteria</taxon>
        <taxon>Burkholderiales</taxon>
        <taxon>Burkholderiaceae</taxon>
        <taxon>Paraburkholderia</taxon>
    </lineage>
</organism>
<dbReference type="PROSITE" id="PS51257">
    <property type="entry name" value="PROKAR_LIPOPROTEIN"/>
    <property type="match status" value="1"/>
</dbReference>
<dbReference type="Proteomes" id="UP000434209">
    <property type="component" value="Chromosome 2"/>
</dbReference>